<dbReference type="AlphaFoldDB" id="A0A9N7VER8"/>
<feature type="compositionally biased region" description="Polar residues" evidence="1">
    <location>
        <begin position="20"/>
        <end position="33"/>
    </location>
</feature>
<protein>
    <submittedName>
        <fullName evidence="2">Uncharacterized protein</fullName>
    </submittedName>
</protein>
<accession>A0A9N7VER8</accession>
<dbReference type="Proteomes" id="UP001153269">
    <property type="component" value="Unassembled WGS sequence"/>
</dbReference>
<evidence type="ECO:0000313" key="2">
    <source>
        <dbReference type="EMBL" id="CAB1448253.1"/>
    </source>
</evidence>
<sequence>MLVKRPRADVLSLWISSRSDLPPQSLQANQPRPSRTAARPRLSSSSELKVTPLIKPNTEPRASLVRWLRKFSKATLEHNMAAPPQSHHRAPSAVICSEGLSQVSMLHHADLGGGISYCTEVGTEA</sequence>
<organism evidence="2 3">
    <name type="scientific">Pleuronectes platessa</name>
    <name type="common">European plaice</name>
    <dbReference type="NCBI Taxonomy" id="8262"/>
    <lineage>
        <taxon>Eukaryota</taxon>
        <taxon>Metazoa</taxon>
        <taxon>Chordata</taxon>
        <taxon>Craniata</taxon>
        <taxon>Vertebrata</taxon>
        <taxon>Euteleostomi</taxon>
        <taxon>Actinopterygii</taxon>
        <taxon>Neopterygii</taxon>
        <taxon>Teleostei</taxon>
        <taxon>Neoteleostei</taxon>
        <taxon>Acanthomorphata</taxon>
        <taxon>Carangaria</taxon>
        <taxon>Pleuronectiformes</taxon>
        <taxon>Pleuronectoidei</taxon>
        <taxon>Pleuronectidae</taxon>
        <taxon>Pleuronectes</taxon>
    </lineage>
</organism>
<proteinExistence type="predicted"/>
<reference evidence="2" key="1">
    <citation type="submission" date="2020-03" db="EMBL/GenBank/DDBJ databases">
        <authorList>
            <person name="Weist P."/>
        </authorList>
    </citation>
    <scope>NUCLEOTIDE SEQUENCE</scope>
</reference>
<evidence type="ECO:0000256" key="1">
    <source>
        <dbReference type="SAM" id="MobiDB-lite"/>
    </source>
</evidence>
<feature type="region of interest" description="Disordered" evidence="1">
    <location>
        <begin position="20"/>
        <end position="55"/>
    </location>
</feature>
<gene>
    <name evidence="2" type="ORF">PLEPLA_LOCUS35910</name>
</gene>
<evidence type="ECO:0000313" key="3">
    <source>
        <dbReference type="Proteomes" id="UP001153269"/>
    </source>
</evidence>
<name>A0A9N7VER8_PLEPL</name>
<keyword evidence="3" id="KW-1185">Reference proteome</keyword>
<comment type="caution">
    <text evidence="2">The sequence shown here is derived from an EMBL/GenBank/DDBJ whole genome shotgun (WGS) entry which is preliminary data.</text>
</comment>
<dbReference type="EMBL" id="CADEAL010003971">
    <property type="protein sequence ID" value="CAB1448253.1"/>
    <property type="molecule type" value="Genomic_DNA"/>
</dbReference>